<evidence type="ECO:0000313" key="15">
    <source>
        <dbReference type="Proteomes" id="UP001624684"/>
    </source>
</evidence>
<evidence type="ECO:0000256" key="8">
    <source>
        <dbReference type="ARBA" id="ARBA00023102"/>
    </source>
</evidence>
<keyword evidence="8 11" id="KW-0368">Histidine biosynthesis</keyword>
<comment type="caution">
    <text evidence="14">The sequence shown here is derived from an EMBL/GenBank/DDBJ whole genome shotgun (WGS) entry which is preliminary data.</text>
</comment>
<dbReference type="InterPro" id="IPR046346">
    <property type="entry name" value="Aminoacid_DH-like_N_sf"/>
</dbReference>
<dbReference type="GO" id="GO:0004488">
    <property type="term" value="F:methylenetetrahydrofolate dehydrogenase (NADP+) activity"/>
    <property type="evidence" value="ECO:0007669"/>
    <property type="project" value="UniProtKB-EC"/>
</dbReference>
<organism evidence="14 15">
    <name type="scientific">Moraxella oculi</name>
    <dbReference type="NCBI Taxonomy" id="2940516"/>
    <lineage>
        <taxon>Bacteria</taxon>
        <taxon>Pseudomonadati</taxon>
        <taxon>Pseudomonadota</taxon>
        <taxon>Gammaproteobacteria</taxon>
        <taxon>Moraxellales</taxon>
        <taxon>Moraxellaceae</taxon>
        <taxon>Moraxella</taxon>
    </lineage>
</organism>
<keyword evidence="10 11" id="KW-0511">Multifunctional enzyme</keyword>
<evidence type="ECO:0000256" key="11">
    <source>
        <dbReference type="HAMAP-Rule" id="MF_01576"/>
    </source>
</evidence>
<evidence type="ECO:0000256" key="4">
    <source>
        <dbReference type="ARBA" id="ARBA00022755"/>
    </source>
</evidence>
<keyword evidence="7 11" id="KW-0560">Oxidoreductase</keyword>
<dbReference type="GO" id="GO:0004477">
    <property type="term" value="F:methenyltetrahydrofolate cyclohydrolase activity"/>
    <property type="evidence" value="ECO:0007669"/>
    <property type="project" value="UniProtKB-EC"/>
</dbReference>
<dbReference type="InterPro" id="IPR000672">
    <property type="entry name" value="THF_DH/CycHdrlase"/>
</dbReference>
<dbReference type="InterPro" id="IPR020630">
    <property type="entry name" value="THF_DH/CycHdrlase_cat_dom"/>
</dbReference>
<dbReference type="Pfam" id="PF02882">
    <property type="entry name" value="THF_DHG_CYH_C"/>
    <property type="match status" value="1"/>
</dbReference>
<evidence type="ECO:0000256" key="3">
    <source>
        <dbReference type="ARBA" id="ARBA00022605"/>
    </source>
</evidence>
<comment type="pathway">
    <text evidence="1 11">One-carbon metabolism; tetrahydrofolate interconversion.</text>
</comment>
<comment type="catalytic activity">
    <reaction evidence="11">
        <text>(6R)-5,10-methylene-5,6,7,8-tetrahydrofolate + NADP(+) = (6R)-5,10-methenyltetrahydrofolate + NADPH</text>
        <dbReference type="Rhea" id="RHEA:22812"/>
        <dbReference type="ChEBI" id="CHEBI:15636"/>
        <dbReference type="ChEBI" id="CHEBI:57455"/>
        <dbReference type="ChEBI" id="CHEBI:57783"/>
        <dbReference type="ChEBI" id="CHEBI:58349"/>
        <dbReference type="EC" id="1.5.1.5"/>
    </reaction>
</comment>
<dbReference type="Gene3D" id="3.40.50.10860">
    <property type="entry name" value="Leucine Dehydrogenase, chain A, domain 1"/>
    <property type="match status" value="1"/>
</dbReference>
<keyword evidence="6 11" id="KW-0521">NADP</keyword>
<keyword evidence="3 11" id="KW-0028">Amino-acid biosynthesis</keyword>
<reference evidence="14 15" key="1">
    <citation type="submission" date="2024-11" db="EMBL/GenBank/DDBJ databases">
        <title>First Report of Moraxella oculi in Brazil in an Infectious Bovine Keratoconjunctivitis Outbreak.</title>
        <authorList>
            <person name="Carvalho C.V."/>
            <person name="Domingues R."/>
            <person name="Coutinho C."/>
            <person name="Honorio N.T.B.S."/>
            <person name="Faza D.R.L.R."/>
            <person name="Carvalho W.A."/>
            <person name="Machado A.B.F."/>
            <person name="Martins M.F."/>
            <person name="Gaspar E.B."/>
        </authorList>
    </citation>
    <scope>NUCLEOTIDE SEQUENCE [LARGE SCALE GENOMIC DNA]</scope>
    <source>
        <strain evidence="14 15">2117LE</strain>
    </source>
</reference>
<dbReference type="InterPro" id="IPR020867">
    <property type="entry name" value="THF_DH/CycHdrlase_CS"/>
</dbReference>
<comment type="catalytic activity">
    <reaction evidence="11">
        <text>(6R)-5,10-methenyltetrahydrofolate + H2O = (6R)-10-formyltetrahydrofolate + H(+)</text>
        <dbReference type="Rhea" id="RHEA:23700"/>
        <dbReference type="ChEBI" id="CHEBI:15377"/>
        <dbReference type="ChEBI" id="CHEBI:15378"/>
        <dbReference type="ChEBI" id="CHEBI:57455"/>
        <dbReference type="ChEBI" id="CHEBI:195366"/>
        <dbReference type="EC" id="3.5.4.9"/>
    </reaction>
</comment>
<evidence type="ECO:0000256" key="2">
    <source>
        <dbReference type="ARBA" id="ARBA00022563"/>
    </source>
</evidence>
<dbReference type="InterPro" id="IPR036291">
    <property type="entry name" value="NAD(P)-bd_dom_sf"/>
</dbReference>
<name>A0ABW8U339_9GAMM</name>
<comment type="subunit">
    <text evidence="11">Homodimer.</text>
</comment>
<feature type="domain" description="Tetrahydrofolate dehydrogenase/cyclohydrolase NAD(P)-binding" evidence="13">
    <location>
        <begin position="139"/>
        <end position="278"/>
    </location>
</feature>
<evidence type="ECO:0000256" key="1">
    <source>
        <dbReference type="ARBA" id="ARBA00004777"/>
    </source>
</evidence>
<dbReference type="EC" id="1.5.1.5" evidence="11"/>
<dbReference type="PANTHER" id="PTHR48099:SF5">
    <property type="entry name" value="C-1-TETRAHYDROFOLATE SYNTHASE, CYTOPLASMIC"/>
    <property type="match status" value="1"/>
</dbReference>
<keyword evidence="2 11" id="KW-0554">One-carbon metabolism</keyword>
<dbReference type="EMBL" id="JBJJXE010000001">
    <property type="protein sequence ID" value="MFL1731563.1"/>
    <property type="molecule type" value="Genomic_DNA"/>
</dbReference>
<dbReference type="HAMAP" id="MF_01576">
    <property type="entry name" value="THF_DHG_CYH"/>
    <property type="match status" value="1"/>
</dbReference>
<protein>
    <recommendedName>
        <fullName evidence="11">Bifunctional protein FolD</fullName>
    </recommendedName>
    <domain>
        <recommendedName>
            <fullName evidence="11">Methylenetetrahydrofolate dehydrogenase</fullName>
            <ecNumber evidence="11">1.5.1.5</ecNumber>
        </recommendedName>
    </domain>
    <domain>
        <recommendedName>
            <fullName evidence="11">Methenyltetrahydrofolate cyclohydrolase</fullName>
            <ecNumber evidence="11">3.5.4.9</ecNumber>
        </recommendedName>
    </domain>
</protein>
<dbReference type="PRINTS" id="PR00085">
    <property type="entry name" value="THFDHDRGNASE"/>
</dbReference>
<dbReference type="SUPFAM" id="SSF51735">
    <property type="entry name" value="NAD(P)-binding Rossmann-fold domains"/>
    <property type="match status" value="1"/>
</dbReference>
<proteinExistence type="inferred from homology"/>
<sequence length="284" mass="30107">MVQILDGKALAGSVEGELSARVSALKQKTGRTPILATILVGDDPASATYVRMKANACKRIGMDSIRVEMPQQTTTDELMAKIDELNANPDVHGILLQHPVPAQIDERACFDRISLAKDVDGVTCLGYGRMAMGEAAYGSCTPQGIMHLLNHYGVELSGKHAVVVGRSAILGKPMAAMLLNANCTVTVCHSRTKNLAEYIRQADIVVGAVGVPELIKKDWIKQGAIVVDAGFHPTPEGGCGDIELKGIDQVASAYTPVPGGVGPMTINTLIRQTVEAAELDAKIR</sequence>
<dbReference type="Pfam" id="PF00763">
    <property type="entry name" value="THF_DHG_CYH"/>
    <property type="match status" value="1"/>
</dbReference>
<evidence type="ECO:0000256" key="7">
    <source>
        <dbReference type="ARBA" id="ARBA00023002"/>
    </source>
</evidence>
<evidence type="ECO:0000256" key="10">
    <source>
        <dbReference type="ARBA" id="ARBA00023268"/>
    </source>
</evidence>
<dbReference type="PANTHER" id="PTHR48099">
    <property type="entry name" value="C-1-TETRAHYDROFOLATE SYNTHASE, CYTOPLASMIC-RELATED"/>
    <property type="match status" value="1"/>
</dbReference>
<dbReference type="InterPro" id="IPR020631">
    <property type="entry name" value="THF_DH/CycHdrlase_NAD-bd_dom"/>
</dbReference>
<evidence type="ECO:0000259" key="12">
    <source>
        <dbReference type="Pfam" id="PF00763"/>
    </source>
</evidence>
<dbReference type="PROSITE" id="PS00767">
    <property type="entry name" value="THF_DHG_CYH_2"/>
    <property type="match status" value="1"/>
</dbReference>
<evidence type="ECO:0000259" key="13">
    <source>
        <dbReference type="Pfam" id="PF02882"/>
    </source>
</evidence>
<dbReference type="EC" id="3.5.4.9" evidence="11"/>
<accession>A0ABW8U339</accession>
<feature type="domain" description="Tetrahydrofolate dehydrogenase/cyclohydrolase catalytic" evidence="12">
    <location>
        <begin position="5"/>
        <end position="120"/>
    </location>
</feature>
<comment type="caution">
    <text evidence="11">Lacks conserved residue(s) required for the propagation of feature annotation.</text>
</comment>
<evidence type="ECO:0000256" key="6">
    <source>
        <dbReference type="ARBA" id="ARBA00022857"/>
    </source>
</evidence>
<dbReference type="SUPFAM" id="SSF53223">
    <property type="entry name" value="Aminoacid dehydrogenase-like, N-terminal domain"/>
    <property type="match status" value="1"/>
</dbReference>
<comment type="function">
    <text evidence="11">Catalyzes the oxidation of 5,10-methylenetetrahydrofolate to 5,10-methenyltetrahydrofolate and then the hydrolysis of 5,10-methenyltetrahydrofolate to 10-formyltetrahydrofolate.</text>
</comment>
<evidence type="ECO:0000256" key="9">
    <source>
        <dbReference type="ARBA" id="ARBA00023167"/>
    </source>
</evidence>
<dbReference type="NCBIfam" id="NF010788">
    <property type="entry name" value="PRK14192.1"/>
    <property type="match status" value="1"/>
</dbReference>
<feature type="binding site" evidence="11">
    <location>
        <begin position="165"/>
        <end position="167"/>
    </location>
    <ligand>
        <name>NADP(+)</name>
        <dbReference type="ChEBI" id="CHEBI:58349"/>
    </ligand>
</feature>
<keyword evidence="5 11" id="KW-0378">Hydrolase</keyword>
<keyword evidence="15" id="KW-1185">Reference proteome</keyword>
<gene>
    <name evidence="11 14" type="primary">folD</name>
    <name evidence="14" type="ORF">ACJHVH_00905</name>
</gene>
<keyword evidence="9 11" id="KW-0486">Methionine biosynthesis</keyword>
<keyword evidence="4 11" id="KW-0658">Purine biosynthesis</keyword>
<dbReference type="RefSeq" id="WP_407068429.1">
    <property type="nucleotide sequence ID" value="NZ_JBJJXE010000001.1"/>
</dbReference>
<dbReference type="CDD" id="cd01080">
    <property type="entry name" value="NAD_bind_m-THF_DH_Cyclohyd"/>
    <property type="match status" value="1"/>
</dbReference>
<dbReference type="Gene3D" id="3.40.50.720">
    <property type="entry name" value="NAD(P)-binding Rossmann-like Domain"/>
    <property type="match status" value="1"/>
</dbReference>
<comment type="similarity">
    <text evidence="11">Belongs to the tetrahydrofolate dehydrogenase/cyclohydrolase family.</text>
</comment>
<evidence type="ECO:0000313" key="14">
    <source>
        <dbReference type="EMBL" id="MFL1731563.1"/>
    </source>
</evidence>
<evidence type="ECO:0000256" key="5">
    <source>
        <dbReference type="ARBA" id="ARBA00022801"/>
    </source>
</evidence>
<dbReference type="Proteomes" id="UP001624684">
    <property type="component" value="Unassembled WGS sequence"/>
</dbReference>